<sequence>MRLLEEEGRIKLVGSSYPTNSGFWKLWVKAKPSVKLNHNGGACSNFVTLTSKRDKPDAPDLGHMSPNLHTDPEWEHLTLGRALRTLRQRELAGDELRAEWSSQLVRAIAASCGCRGDERPCATAAAWCGAYTDFLSEASPLARRVLYIRPV</sequence>
<proteinExistence type="predicted"/>
<evidence type="ECO:0000313" key="2">
    <source>
        <dbReference type="Proteomes" id="UP000837857"/>
    </source>
</evidence>
<dbReference type="EMBL" id="OW152829">
    <property type="protein sequence ID" value="CAH2047193.1"/>
    <property type="molecule type" value="Genomic_DNA"/>
</dbReference>
<dbReference type="Proteomes" id="UP000837857">
    <property type="component" value="Chromosome 17"/>
</dbReference>
<feature type="non-terminal residue" evidence="1">
    <location>
        <position position="1"/>
    </location>
</feature>
<accession>A0ABN8I4P8</accession>
<organism evidence="1 2">
    <name type="scientific">Iphiclides podalirius</name>
    <name type="common">scarce swallowtail</name>
    <dbReference type="NCBI Taxonomy" id="110791"/>
    <lineage>
        <taxon>Eukaryota</taxon>
        <taxon>Metazoa</taxon>
        <taxon>Ecdysozoa</taxon>
        <taxon>Arthropoda</taxon>
        <taxon>Hexapoda</taxon>
        <taxon>Insecta</taxon>
        <taxon>Pterygota</taxon>
        <taxon>Neoptera</taxon>
        <taxon>Endopterygota</taxon>
        <taxon>Lepidoptera</taxon>
        <taxon>Glossata</taxon>
        <taxon>Ditrysia</taxon>
        <taxon>Papilionoidea</taxon>
        <taxon>Papilionidae</taxon>
        <taxon>Papilioninae</taxon>
        <taxon>Iphiclides</taxon>
    </lineage>
</organism>
<evidence type="ECO:0000313" key="1">
    <source>
        <dbReference type="EMBL" id="CAH2047193.1"/>
    </source>
</evidence>
<keyword evidence="2" id="KW-1185">Reference proteome</keyword>
<reference evidence="1" key="1">
    <citation type="submission" date="2022-03" db="EMBL/GenBank/DDBJ databases">
        <authorList>
            <person name="Martin H S."/>
        </authorList>
    </citation>
    <scope>NUCLEOTIDE SEQUENCE</scope>
</reference>
<name>A0ABN8I4P8_9NEOP</name>
<gene>
    <name evidence="1" type="ORF">IPOD504_LOCUS5660</name>
</gene>
<protein>
    <submittedName>
        <fullName evidence="1">Uncharacterized protein</fullName>
    </submittedName>
</protein>